<feature type="repeat" description="ANK" evidence="3">
    <location>
        <begin position="186"/>
        <end position="215"/>
    </location>
</feature>
<accession>A0A1E2UJF7</accession>
<dbReference type="InterPro" id="IPR002110">
    <property type="entry name" value="Ankyrin_rpt"/>
</dbReference>
<evidence type="ECO:0000256" key="1">
    <source>
        <dbReference type="ARBA" id="ARBA00022737"/>
    </source>
</evidence>
<dbReference type="InterPro" id="IPR036770">
    <property type="entry name" value="Ankyrin_rpt-contain_sf"/>
</dbReference>
<dbReference type="SUPFAM" id="SSF48403">
    <property type="entry name" value="Ankyrin repeat"/>
    <property type="match status" value="1"/>
</dbReference>
<organism evidence="5 6">
    <name type="scientific">Candidatus Thiodiazotropha endoloripes</name>
    <dbReference type="NCBI Taxonomy" id="1818881"/>
    <lineage>
        <taxon>Bacteria</taxon>
        <taxon>Pseudomonadati</taxon>
        <taxon>Pseudomonadota</taxon>
        <taxon>Gammaproteobacteria</taxon>
        <taxon>Chromatiales</taxon>
        <taxon>Sedimenticolaceae</taxon>
        <taxon>Candidatus Thiodiazotropha</taxon>
    </lineage>
</organism>
<feature type="repeat" description="ANK" evidence="3">
    <location>
        <begin position="90"/>
        <end position="122"/>
    </location>
</feature>
<dbReference type="PANTHER" id="PTHR24171">
    <property type="entry name" value="ANKYRIN REPEAT DOMAIN-CONTAINING PROTEIN 39-RELATED"/>
    <property type="match status" value="1"/>
</dbReference>
<feature type="chain" id="PRO_5009118930" evidence="4">
    <location>
        <begin position="24"/>
        <end position="215"/>
    </location>
</feature>
<comment type="caution">
    <text evidence="5">The sequence shown here is derived from an EMBL/GenBank/DDBJ whole genome shotgun (WGS) entry which is preliminary data.</text>
</comment>
<dbReference type="Gene3D" id="1.25.40.20">
    <property type="entry name" value="Ankyrin repeat-containing domain"/>
    <property type="match status" value="2"/>
</dbReference>
<dbReference type="PROSITE" id="PS50088">
    <property type="entry name" value="ANK_REPEAT"/>
    <property type="match status" value="5"/>
</dbReference>
<feature type="repeat" description="ANK" evidence="3">
    <location>
        <begin position="118"/>
        <end position="152"/>
    </location>
</feature>
<sequence length="215" mass="23276">MLYRIAIIISLCFIVLSACSKQAEPTITLSRAVQIGDIDQLERNLHWGADVNKADTSGLTPLHVAAQKGSLVMSRILVKNQADLEAVDPQGHTPLLKALIARNPIIAEYLVEKGAKIEPNSALHETAALGSADRDVVGFLIRQGAKLDNQDEKGNTPLHSAILNDQRVSAKYLINRGASLDIANQEGLSPLSLAKQKGNQDIIRMLIQFGASEDR</sequence>
<dbReference type="PANTHER" id="PTHR24171:SF9">
    <property type="entry name" value="ANKYRIN REPEAT DOMAIN-CONTAINING PROTEIN 39"/>
    <property type="match status" value="1"/>
</dbReference>
<keyword evidence="4" id="KW-0732">Signal</keyword>
<proteinExistence type="predicted"/>
<dbReference type="PROSITE" id="PS50297">
    <property type="entry name" value="ANK_REP_REGION"/>
    <property type="match status" value="3"/>
</dbReference>
<evidence type="ECO:0000256" key="3">
    <source>
        <dbReference type="PROSITE-ProRule" id="PRU00023"/>
    </source>
</evidence>
<keyword evidence="1" id="KW-0677">Repeat</keyword>
<dbReference type="OrthoDB" id="264542at2"/>
<dbReference type="Proteomes" id="UP000094849">
    <property type="component" value="Unassembled WGS sequence"/>
</dbReference>
<keyword evidence="6" id="KW-1185">Reference proteome</keyword>
<dbReference type="STRING" id="1818881.A3196_18330"/>
<feature type="repeat" description="ANK" evidence="3">
    <location>
        <begin position="57"/>
        <end position="89"/>
    </location>
</feature>
<gene>
    <name evidence="5" type="ORF">A3196_18330</name>
</gene>
<evidence type="ECO:0000256" key="4">
    <source>
        <dbReference type="SAM" id="SignalP"/>
    </source>
</evidence>
<dbReference type="PRINTS" id="PR01415">
    <property type="entry name" value="ANKYRIN"/>
</dbReference>
<keyword evidence="2 3" id="KW-0040">ANK repeat</keyword>
<dbReference type="SMART" id="SM00248">
    <property type="entry name" value="ANK"/>
    <property type="match status" value="4"/>
</dbReference>
<protein>
    <submittedName>
        <fullName evidence="5">Uncharacterized protein</fullName>
    </submittedName>
</protein>
<name>A0A1E2UJF7_9GAMM</name>
<dbReference type="EMBL" id="LVJZ01000004">
    <property type="protein sequence ID" value="ODB94480.1"/>
    <property type="molecule type" value="Genomic_DNA"/>
</dbReference>
<evidence type="ECO:0000313" key="6">
    <source>
        <dbReference type="Proteomes" id="UP000094849"/>
    </source>
</evidence>
<dbReference type="Pfam" id="PF12796">
    <property type="entry name" value="Ank_2"/>
    <property type="match status" value="2"/>
</dbReference>
<dbReference type="AlphaFoldDB" id="A0A1E2UJF7"/>
<dbReference type="PROSITE" id="PS51257">
    <property type="entry name" value="PROKAR_LIPOPROTEIN"/>
    <property type="match status" value="1"/>
</dbReference>
<evidence type="ECO:0000256" key="2">
    <source>
        <dbReference type="ARBA" id="ARBA00023043"/>
    </source>
</evidence>
<reference evidence="5 6" key="1">
    <citation type="submission" date="2016-03" db="EMBL/GenBank/DDBJ databases">
        <title>Chemosynthetic sulphur-oxidizing symbionts of marine invertebrate animals are capable of nitrogen fixation.</title>
        <authorList>
            <person name="Petersen J.M."/>
            <person name="Kemper A."/>
            <person name="Gruber-Vodicka H."/>
            <person name="Cardini U."/>
            <person name="Geest Mvander."/>
            <person name="Kleiner M."/>
            <person name="Bulgheresi S."/>
            <person name="Fussmann M."/>
            <person name="Herbold C."/>
            <person name="Seah B.K.B."/>
            <person name="Antony C.Paul."/>
            <person name="Liu D."/>
            <person name="Belitz A."/>
            <person name="Weber M."/>
        </authorList>
    </citation>
    <scope>NUCLEOTIDE SEQUENCE [LARGE SCALE GENOMIC DNA]</scope>
    <source>
        <strain evidence="5">G_D</strain>
    </source>
</reference>
<evidence type="ECO:0000313" key="5">
    <source>
        <dbReference type="EMBL" id="ODB94480.1"/>
    </source>
</evidence>
<feature type="signal peptide" evidence="4">
    <location>
        <begin position="1"/>
        <end position="23"/>
    </location>
</feature>
<dbReference type="RefSeq" id="WP_069006244.1">
    <property type="nucleotide sequence ID" value="NZ_LVJW01000006.1"/>
</dbReference>
<feature type="repeat" description="ANK" evidence="3">
    <location>
        <begin position="153"/>
        <end position="185"/>
    </location>
</feature>